<gene>
    <name evidence="1" type="ORF">BU104_12600</name>
</gene>
<reference evidence="1 2" key="1">
    <citation type="journal article" date="2016" name="Front. Microbiol.">
        <title>Comprehensive Phylogenetic Analysis of Bovine Non-aureus Staphylococci Species Based on Whole-Genome Sequencing.</title>
        <authorList>
            <person name="Naushad S."/>
            <person name="Barkema H.W."/>
            <person name="Luby C."/>
            <person name="Condas L.A."/>
            <person name="Nobrega D.B."/>
            <person name="Carson D.A."/>
            <person name="De Buck J."/>
        </authorList>
    </citation>
    <scope>NUCLEOTIDE SEQUENCE [LARGE SCALE GENOMIC DNA]</scope>
    <source>
        <strain evidence="1 2">SNUC 1349</strain>
    </source>
</reference>
<dbReference type="AlphaFoldDB" id="A0AAQ0LX68"/>
<name>A0AAQ0LX68_STAXY</name>
<protein>
    <submittedName>
        <fullName evidence="1">Uncharacterized protein</fullName>
    </submittedName>
</protein>
<comment type="caution">
    <text evidence="1">The sequence shown here is derived from an EMBL/GenBank/DDBJ whole genome shotgun (WGS) entry which is preliminary data.</text>
</comment>
<evidence type="ECO:0000313" key="1">
    <source>
        <dbReference type="EMBL" id="RIM90966.1"/>
    </source>
</evidence>
<evidence type="ECO:0000313" key="2">
    <source>
        <dbReference type="Proteomes" id="UP000285579"/>
    </source>
</evidence>
<organism evidence="1 2">
    <name type="scientific">Staphylococcus xylosus</name>
    <dbReference type="NCBI Taxonomy" id="1288"/>
    <lineage>
        <taxon>Bacteria</taxon>
        <taxon>Bacillati</taxon>
        <taxon>Bacillota</taxon>
        <taxon>Bacilli</taxon>
        <taxon>Bacillales</taxon>
        <taxon>Staphylococcaceae</taxon>
        <taxon>Staphylococcus</taxon>
    </lineage>
</organism>
<dbReference type="EMBL" id="QXUI01000011">
    <property type="protein sequence ID" value="RIM90966.1"/>
    <property type="molecule type" value="Genomic_DNA"/>
</dbReference>
<proteinExistence type="predicted"/>
<dbReference type="Proteomes" id="UP000285579">
    <property type="component" value="Unassembled WGS sequence"/>
</dbReference>
<sequence length="137" mass="16255">MNNKEAQIGNDRKNLLLDSLTELTKVEFNNLCEKSSKPRNKLLYKAYKRTNSLKKIWRLSKLYELSIPHEEYASTIIPFIFKRVMTNPSVDSFRQAKGYLETYNMVINFSSSEFSATEVKSCFNIYTFEYFRKNYLK</sequence>
<accession>A0AAQ0LX68</accession>
<dbReference type="RefSeq" id="WP_119555496.1">
    <property type="nucleotide sequence ID" value="NZ_QXUI01000011.1"/>
</dbReference>